<dbReference type="HOGENOM" id="CLU_2544287_0_0_1"/>
<dbReference type="EMBL" id="KN822988">
    <property type="protein sequence ID" value="KIO28976.1"/>
    <property type="molecule type" value="Genomic_DNA"/>
</dbReference>
<organism evidence="1 2">
    <name type="scientific">Tulasnella calospora MUT 4182</name>
    <dbReference type="NCBI Taxonomy" id="1051891"/>
    <lineage>
        <taxon>Eukaryota</taxon>
        <taxon>Fungi</taxon>
        <taxon>Dikarya</taxon>
        <taxon>Basidiomycota</taxon>
        <taxon>Agaricomycotina</taxon>
        <taxon>Agaricomycetes</taxon>
        <taxon>Cantharellales</taxon>
        <taxon>Tulasnellaceae</taxon>
        <taxon>Tulasnella</taxon>
    </lineage>
</organism>
<reference evidence="1 2" key="1">
    <citation type="submission" date="2014-04" db="EMBL/GenBank/DDBJ databases">
        <authorList>
            <consortium name="DOE Joint Genome Institute"/>
            <person name="Kuo A."/>
            <person name="Girlanda M."/>
            <person name="Perotto S."/>
            <person name="Kohler A."/>
            <person name="Nagy L.G."/>
            <person name="Floudas D."/>
            <person name="Copeland A."/>
            <person name="Barry K.W."/>
            <person name="Cichocki N."/>
            <person name="Veneault-Fourrey C."/>
            <person name="LaButti K."/>
            <person name="Lindquist E.A."/>
            <person name="Lipzen A."/>
            <person name="Lundell T."/>
            <person name="Morin E."/>
            <person name="Murat C."/>
            <person name="Sun H."/>
            <person name="Tunlid A."/>
            <person name="Henrissat B."/>
            <person name="Grigoriev I.V."/>
            <person name="Hibbett D.S."/>
            <person name="Martin F."/>
            <person name="Nordberg H.P."/>
            <person name="Cantor M.N."/>
            <person name="Hua S.X."/>
        </authorList>
    </citation>
    <scope>NUCLEOTIDE SEQUENCE [LARGE SCALE GENOMIC DNA]</scope>
    <source>
        <strain evidence="1 2">MUT 4182</strain>
    </source>
</reference>
<gene>
    <name evidence="1" type="ORF">M407DRAFT_174562</name>
</gene>
<evidence type="ECO:0000313" key="1">
    <source>
        <dbReference type="EMBL" id="KIO28976.1"/>
    </source>
</evidence>
<dbReference type="AlphaFoldDB" id="A0A0C3QMD1"/>
<sequence>MRKRSICHTTNTKILLFPQRRSRCNIYSRRSRNSSDPSAKTPLKYTRDFSINDPRMHLLFYSVPVREALNREAPLRANVSVSL</sequence>
<dbReference type="Proteomes" id="UP000054248">
    <property type="component" value="Unassembled WGS sequence"/>
</dbReference>
<keyword evidence="2" id="KW-1185">Reference proteome</keyword>
<evidence type="ECO:0000313" key="2">
    <source>
        <dbReference type="Proteomes" id="UP000054248"/>
    </source>
</evidence>
<protein>
    <submittedName>
        <fullName evidence="1">Uncharacterized protein</fullName>
    </submittedName>
</protein>
<accession>A0A0C3QMD1</accession>
<reference evidence="2" key="2">
    <citation type="submission" date="2015-01" db="EMBL/GenBank/DDBJ databases">
        <title>Evolutionary Origins and Diversification of the Mycorrhizal Mutualists.</title>
        <authorList>
            <consortium name="DOE Joint Genome Institute"/>
            <consortium name="Mycorrhizal Genomics Consortium"/>
            <person name="Kohler A."/>
            <person name="Kuo A."/>
            <person name="Nagy L.G."/>
            <person name="Floudas D."/>
            <person name="Copeland A."/>
            <person name="Barry K.W."/>
            <person name="Cichocki N."/>
            <person name="Veneault-Fourrey C."/>
            <person name="LaButti K."/>
            <person name="Lindquist E.A."/>
            <person name="Lipzen A."/>
            <person name="Lundell T."/>
            <person name="Morin E."/>
            <person name="Murat C."/>
            <person name="Riley R."/>
            <person name="Ohm R."/>
            <person name="Sun H."/>
            <person name="Tunlid A."/>
            <person name="Henrissat B."/>
            <person name="Grigoriev I.V."/>
            <person name="Hibbett D.S."/>
            <person name="Martin F."/>
        </authorList>
    </citation>
    <scope>NUCLEOTIDE SEQUENCE [LARGE SCALE GENOMIC DNA]</scope>
    <source>
        <strain evidence="2">MUT 4182</strain>
    </source>
</reference>
<proteinExistence type="predicted"/>
<name>A0A0C3QMD1_9AGAM</name>